<protein>
    <recommendedName>
        <fullName evidence="3">SRPBCC family protein</fullName>
    </recommendedName>
</protein>
<comment type="caution">
    <text evidence="1">The sequence shown here is derived from an EMBL/GenBank/DDBJ whole genome shotgun (WGS) entry which is preliminary data.</text>
</comment>
<dbReference type="Pfam" id="PF10604">
    <property type="entry name" value="Polyketide_cyc2"/>
    <property type="match status" value="1"/>
</dbReference>
<dbReference type="RefSeq" id="WP_344885625.1">
    <property type="nucleotide sequence ID" value="NZ_BAABCJ010000007.1"/>
</dbReference>
<reference evidence="2" key="1">
    <citation type="journal article" date="2019" name="Int. J. Syst. Evol. Microbiol.">
        <title>The Global Catalogue of Microorganisms (GCM) 10K type strain sequencing project: providing services to taxonomists for standard genome sequencing and annotation.</title>
        <authorList>
            <consortium name="The Broad Institute Genomics Platform"/>
            <consortium name="The Broad Institute Genome Sequencing Center for Infectious Disease"/>
            <person name="Wu L."/>
            <person name="Ma J."/>
        </authorList>
    </citation>
    <scope>NUCLEOTIDE SEQUENCE [LARGE SCALE GENOMIC DNA]</scope>
    <source>
        <strain evidence="2">JCM 16961</strain>
    </source>
</reference>
<organism evidence="1 2">
    <name type="scientific">Zhihengliuella alba</name>
    <dbReference type="NCBI Taxonomy" id="547018"/>
    <lineage>
        <taxon>Bacteria</taxon>
        <taxon>Bacillati</taxon>
        <taxon>Actinomycetota</taxon>
        <taxon>Actinomycetes</taxon>
        <taxon>Micrococcales</taxon>
        <taxon>Micrococcaceae</taxon>
        <taxon>Zhihengliuella</taxon>
    </lineage>
</organism>
<accession>A0ABP7DZ73</accession>
<keyword evidence="2" id="KW-1185">Reference proteome</keyword>
<evidence type="ECO:0000313" key="1">
    <source>
        <dbReference type="EMBL" id="GAA3711752.1"/>
    </source>
</evidence>
<dbReference type="Gene3D" id="3.30.530.20">
    <property type="match status" value="1"/>
</dbReference>
<dbReference type="CDD" id="cd07818">
    <property type="entry name" value="SRPBCC_1"/>
    <property type="match status" value="1"/>
</dbReference>
<gene>
    <name evidence="1" type="ORF">GCM10022377_26470</name>
</gene>
<dbReference type="EMBL" id="BAABCJ010000007">
    <property type="protein sequence ID" value="GAA3711752.1"/>
    <property type="molecule type" value="Genomic_DNA"/>
</dbReference>
<dbReference type="InterPro" id="IPR023393">
    <property type="entry name" value="START-like_dom_sf"/>
</dbReference>
<dbReference type="Proteomes" id="UP001501536">
    <property type="component" value="Unassembled WGS sequence"/>
</dbReference>
<evidence type="ECO:0008006" key="3">
    <source>
        <dbReference type="Google" id="ProtNLM"/>
    </source>
</evidence>
<sequence length="174" mass="19140">MSQINISRAVGINAGPDVIRPFLTDFRAWPEWAPLGHLDPALRREYHGAEAGVGAVYEWSGSRETGSGVMTITAITEDHVQIHLEFHEPFKGSSDHTFSLDPVPGRDGSNPKDVTEVTWTMVGFQSGLRGLVAKLFGKLEVRMAEAITQALLDLKYRVEGEEPVGEPDRVRAES</sequence>
<proteinExistence type="predicted"/>
<name>A0ABP7DZ73_9MICC</name>
<evidence type="ECO:0000313" key="2">
    <source>
        <dbReference type="Proteomes" id="UP001501536"/>
    </source>
</evidence>
<dbReference type="SUPFAM" id="SSF55961">
    <property type="entry name" value="Bet v1-like"/>
    <property type="match status" value="1"/>
</dbReference>
<dbReference type="InterPro" id="IPR019587">
    <property type="entry name" value="Polyketide_cyclase/dehydratase"/>
</dbReference>